<feature type="transmembrane region" description="Helical" evidence="5">
    <location>
        <begin position="65"/>
        <end position="87"/>
    </location>
</feature>
<feature type="domain" description="SCP" evidence="6">
    <location>
        <begin position="201"/>
        <end position="316"/>
    </location>
</feature>
<accession>A0A0G0Z7S0</accession>
<dbReference type="Pfam" id="PF00188">
    <property type="entry name" value="CAP"/>
    <property type="match status" value="1"/>
</dbReference>
<comment type="caution">
    <text evidence="7">The sequence shown here is derived from an EMBL/GenBank/DDBJ whole genome shotgun (WGS) entry which is preliminary data.</text>
</comment>
<feature type="transmembrane region" description="Helical" evidence="5">
    <location>
        <begin position="108"/>
        <end position="128"/>
    </location>
</feature>
<protein>
    <recommendedName>
        <fullName evidence="6">SCP domain-containing protein</fullName>
    </recommendedName>
</protein>
<dbReference type="InterPro" id="IPR035940">
    <property type="entry name" value="CAP_sf"/>
</dbReference>
<sequence length="318" mass="35602">MNIVDLIIILSLIGYIILGYYQGFIKVLIEIFGFILALMVSFSFYPEAASFLASHFKIQESFANILGFFVIWMFIDGLYLIGAQIVYRHFPTKITESTVNKAGGIAASFIKAFIMIAIIVTLVVSLPVSGPIKTKVLASSIAPFLVSKTQRYEGDIQKLFGRAIKDSLTYFMVKPKENEKIDLKFTQTEVMADRKSEEDMLELLNEERSKNNLKPLSMELQLREVARTHSKDMFAKGYFAHENLEGKTPFDRMEAAGIDYEYAGENLALAPNVEMAHAGLMNSPGHRANILDPHFNKVGIGCIDGGAYGKMFSQEFTN</sequence>
<feature type="transmembrane region" description="Helical" evidence="5">
    <location>
        <begin position="6"/>
        <end position="21"/>
    </location>
</feature>
<evidence type="ECO:0000256" key="3">
    <source>
        <dbReference type="ARBA" id="ARBA00022989"/>
    </source>
</evidence>
<evidence type="ECO:0000256" key="5">
    <source>
        <dbReference type="SAM" id="Phobius"/>
    </source>
</evidence>
<dbReference type="InterPro" id="IPR014044">
    <property type="entry name" value="CAP_dom"/>
</dbReference>
<organism evidence="7 8">
    <name type="scientific">candidate division CPR2 bacterium GW2011_GWC1_41_48</name>
    <dbReference type="NCBI Taxonomy" id="1618344"/>
    <lineage>
        <taxon>Bacteria</taxon>
        <taxon>Bacteria division CPR2</taxon>
    </lineage>
</organism>
<dbReference type="Pfam" id="PF02674">
    <property type="entry name" value="Colicin_V"/>
    <property type="match status" value="1"/>
</dbReference>
<keyword evidence="3 5" id="KW-1133">Transmembrane helix</keyword>
<evidence type="ECO:0000313" key="8">
    <source>
        <dbReference type="Proteomes" id="UP000033869"/>
    </source>
</evidence>
<reference evidence="7 8" key="1">
    <citation type="journal article" date="2015" name="Nature">
        <title>rRNA introns, odd ribosomes, and small enigmatic genomes across a large radiation of phyla.</title>
        <authorList>
            <person name="Brown C.T."/>
            <person name="Hug L.A."/>
            <person name="Thomas B.C."/>
            <person name="Sharon I."/>
            <person name="Castelle C.J."/>
            <person name="Singh A."/>
            <person name="Wilkins M.J."/>
            <person name="Williams K.H."/>
            <person name="Banfield J.F."/>
        </authorList>
    </citation>
    <scope>NUCLEOTIDE SEQUENCE [LARGE SCALE GENOMIC DNA]</scope>
</reference>
<dbReference type="CDD" id="cd05379">
    <property type="entry name" value="CAP_bacterial"/>
    <property type="match status" value="1"/>
</dbReference>
<comment type="subcellular location">
    <subcellularLocation>
        <location evidence="1">Membrane</location>
        <topology evidence="1">Multi-pass membrane protein</topology>
    </subcellularLocation>
</comment>
<dbReference type="Proteomes" id="UP000033869">
    <property type="component" value="Unassembled WGS sequence"/>
</dbReference>
<dbReference type="EMBL" id="LCBL01000003">
    <property type="protein sequence ID" value="KKS09073.1"/>
    <property type="molecule type" value="Genomic_DNA"/>
</dbReference>
<gene>
    <name evidence="7" type="ORF">UU65_C0003G0128</name>
</gene>
<dbReference type="Gene3D" id="3.40.33.10">
    <property type="entry name" value="CAP"/>
    <property type="match status" value="1"/>
</dbReference>
<feature type="transmembrane region" description="Helical" evidence="5">
    <location>
        <begin position="28"/>
        <end position="45"/>
    </location>
</feature>
<keyword evidence="4 5" id="KW-0472">Membrane</keyword>
<dbReference type="PANTHER" id="PTHR31157">
    <property type="entry name" value="SCP DOMAIN-CONTAINING PROTEIN"/>
    <property type="match status" value="1"/>
</dbReference>
<dbReference type="GO" id="GO:0016020">
    <property type="term" value="C:membrane"/>
    <property type="evidence" value="ECO:0007669"/>
    <property type="project" value="UniProtKB-SubCell"/>
</dbReference>
<dbReference type="PATRIC" id="fig|1618344.3.peg.787"/>
<name>A0A0G0Z7S0_UNCC2</name>
<dbReference type="SUPFAM" id="SSF55797">
    <property type="entry name" value="PR-1-like"/>
    <property type="match status" value="1"/>
</dbReference>
<proteinExistence type="predicted"/>
<evidence type="ECO:0000256" key="2">
    <source>
        <dbReference type="ARBA" id="ARBA00022692"/>
    </source>
</evidence>
<evidence type="ECO:0000256" key="1">
    <source>
        <dbReference type="ARBA" id="ARBA00004141"/>
    </source>
</evidence>
<evidence type="ECO:0000259" key="6">
    <source>
        <dbReference type="Pfam" id="PF00188"/>
    </source>
</evidence>
<evidence type="ECO:0000313" key="7">
    <source>
        <dbReference type="EMBL" id="KKS09073.1"/>
    </source>
</evidence>
<evidence type="ECO:0000256" key="4">
    <source>
        <dbReference type="ARBA" id="ARBA00023136"/>
    </source>
</evidence>
<dbReference type="AlphaFoldDB" id="A0A0G0Z7S0"/>
<dbReference type="PANTHER" id="PTHR31157:SF1">
    <property type="entry name" value="SCP DOMAIN-CONTAINING PROTEIN"/>
    <property type="match status" value="1"/>
</dbReference>
<keyword evidence="2 5" id="KW-0812">Transmembrane</keyword>
<dbReference type="InterPro" id="IPR003825">
    <property type="entry name" value="Colicin-V_CvpA"/>
</dbReference>
<dbReference type="GO" id="GO:0009403">
    <property type="term" value="P:toxin biosynthetic process"/>
    <property type="evidence" value="ECO:0007669"/>
    <property type="project" value="InterPro"/>
</dbReference>